<dbReference type="PRINTS" id="PR01365">
    <property type="entry name" value="TELOMERASERT"/>
</dbReference>
<evidence type="ECO:0000256" key="3">
    <source>
        <dbReference type="ARBA" id="ARBA00016182"/>
    </source>
</evidence>
<dbReference type="EC" id="2.7.7.49" evidence="2 13"/>
<keyword evidence="5 13" id="KW-0808">Transferase</keyword>
<dbReference type="SMART" id="SM00975">
    <property type="entry name" value="Telomerase_RBD"/>
    <property type="match status" value="1"/>
</dbReference>
<dbReference type="GO" id="GO:0000333">
    <property type="term" value="C:telomerase catalytic core complex"/>
    <property type="evidence" value="ECO:0007669"/>
    <property type="project" value="TreeGrafter"/>
</dbReference>
<dbReference type="Pfam" id="PF12009">
    <property type="entry name" value="Telomerase_RBD"/>
    <property type="match status" value="1"/>
</dbReference>
<dbReference type="GeneID" id="30033864"/>
<dbReference type="PANTHER" id="PTHR12066">
    <property type="entry name" value="TELOMERASE REVERSE TRANSCRIPTASE"/>
    <property type="match status" value="1"/>
</dbReference>
<keyword evidence="7 13" id="KW-0479">Metal-binding</keyword>
<name>A0A167CQ75_9ASCO</name>
<dbReference type="PROSITE" id="PS50878">
    <property type="entry name" value="RT_POL"/>
    <property type="match status" value="1"/>
</dbReference>
<dbReference type="GO" id="GO:0042162">
    <property type="term" value="F:telomeric DNA binding"/>
    <property type="evidence" value="ECO:0007669"/>
    <property type="project" value="TreeGrafter"/>
</dbReference>
<dbReference type="InterPro" id="IPR003545">
    <property type="entry name" value="Telomerase_RT"/>
</dbReference>
<dbReference type="GO" id="GO:0070034">
    <property type="term" value="F:telomerase RNA binding"/>
    <property type="evidence" value="ECO:0007669"/>
    <property type="project" value="TreeGrafter"/>
</dbReference>
<dbReference type="KEGG" id="slb:AWJ20_200"/>
<dbReference type="GO" id="GO:0003720">
    <property type="term" value="F:telomerase activity"/>
    <property type="evidence" value="ECO:0007669"/>
    <property type="project" value="InterPro"/>
</dbReference>
<dbReference type="AlphaFoldDB" id="A0A167CQ75"/>
<dbReference type="PANTHER" id="PTHR12066:SF0">
    <property type="entry name" value="TELOMERASE REVERSE TRANSCRIPTASE"/>
    <property type="match status" value="1"/>
</dbReference>
<evidence type="ECO:0000313" key="16">
    <source>
        <dbReference type="EMBL" id="ANB11973.1"/>
    </source>
</evidence>
<comment type="similarity">
    <text evidence="1 13">Belongs to the reverse transcriptase family. Telomerase subfamily.</text>
</comment>
<dbReference type="Gene3D" id="3.30.70.2630">
    <property type="match status" value="1"/>
</dbReference>
<keyword evidence="11 13" id="KW-0539">Nucleus</keyword>
<dbReference type="Pfam" id="PF00078">
    <property type="entry name" value="RVT_1"/>
    <property type="match status" value="1"/>
</dbReference>
<dbReference type="Gene3D" id="1.10.132.70">
    <property type="match status" value="1"/>
</dbReference>
<evidence type="ECO:0000256" key="5">
    <source>
        <dbReference type="ARBA" id="ARBA00022679"/>
    </source>
</evidence>
<evidence type="ECO:0000256" key="14">
    <source>
        <dbReference type="SAM" id="MobiDB-lite"/>
    </source>
</evidence>
<dbReference type="InterPro" id="IPR021891">
    <property type="entry name" value="Telomerase_RBD"/>
</dbReference>
<keyword evidence="9 13" id="KW-0779">Telomere</keyword>
<evidence type="ECO:0000313" key="17">
    <source>
        <dbReference type="Proteomes" id="UP000189580"/>
    </source>
</evidence>
<evidence type="ECO:0000256" key="8">
    <source>
        <dbReference type="ARBA" id="ARBA00022842"/>
    </source>
</evidence>
<keyword evidence="4 13" id="KW-0158">Chromosome</keyword>
<evidence type="ECO:0000256" key="9">
    <source>
        <dbReference type="ARBA" id="ARBA00022895"/>
    </source>
</evidence>
<comment type="function">
    <text evidence="13">Telomerase is a ribonucleoprotein enzyme essential for the replication of chromosome termini in most eukaryotes. It elongates telomeres. It is a reverse transcriptase that adds simple sequence repeats to chromosome ends by copying a template sequence within the RNA component of the enzyme.</text>
</comment>
<evidence type="ECO:0000256" key="7">
    <source>
        <dbReference type="ARBA" id="ARBA00022723"/>
    </source>
</evidence>
<sequence>MSSGELTALSQVYKSVTPLDQFLETFLDPGQIDELYKPTIGNCDFRKFLESVYVGVDFELNADSPPSYPTSIHAQRFRERYLSYKELISFATRNAYQQSLQYTRTLDISESWKGTFSNVLSHGVTSTLKLSYDYPNATAMMFMQHEWRLLYSRLDSAWLYYLLTQCSLFYYLEHCESYIQLTGVNVIYKLRDTLRSDGVGKRSSDGDVGAQRPKKKAKTAGESISLVSNPLQSISTAHVLKQGSSRKKPIRTMLTKASKVFISKESCLYGPTPKNDVCFGFKRNFCLNRVPFREPGLDTQSPVKSSSDRSLSFHVRYLLALIFPSQYGLEGISKLTGPSETNKWQKLNWKAETLRINNLVQTHLESKKRHKTRLLKTNATGKPVTPSIAHILQSSLSRHRHLPYAVFMDESFRIEHLKTAGTIDATKVEIEGSNSSALSVPYHRVSKFIILVINYLFPKETFGSDYNWSLLYKKIGQYVRQRTSEKLSLLVYFEGFRIKDIPWLAPANGTGATSLARPDFEKRQDLFLEFLLWTFDSLIPNLVKANFYVSEISGQTSVSYYRQDVWKIIYHKTVTRYIQEKLHCAPSDAHIQVAHRPYTGYSGLRIVPKPTGFRVIITLGKAPTEGTAVLKSVNSYLSILKKVLDSSRILYHKTLPSHLSNPNEMFERLASFYKNCESPMKDNSSFYFVKADITRCFDTIPVSKAFEIAKSIIKGEHFWLQKVQSYNLRIKGRYKYREELIARDLSAPMSFQANVSNAYCRKSSARSRILVDRGGDETVPGQKMVDLLEQHLNRCVVRLEENNYWLREGIPQGSCISSLLCDLVYDAFVQKCLPYNEKTSIMFRYVDDFLFVSRAKGEAERFLGLMVKGFSEFGVSINPRKTITNFESALPTEVMRTGHFPFLSHQIDCYTLRPVNKRDFIRQTLVKTPLYRMPKSNISVLTEKIMRIINFRVNAKIIKELQISRLLRKYISNVCSNIASTVLTYDRICLQRLSAKQSSKPIASLLLDVVVRISSVVGESASSENRHGKNFTELEILKSCLQGFNKVFRNKPRYASILDDLYRTLKI</sequence>
<evidence type="ECO:0000256" key="11">
    <source>
        <dbReference type="ARBA" id="ARBA00023242"/>
    </source>
</evidence>
<proteinExistence type="inferred from homology"/>
<dbReference type="CDD" id="cd01648">
    <property type="entry name" value="TERT"/>
    <property type="match status" value="1"/>
</dbReference>
<keyword evidence="10 13" id="KW-0695">RNA-directed DNA polymerase</keyword>
<dbReference type="Proteomes" id="UP000189580">
    <property type="component" value="Chromosome a"/>
</dbReference>
<dbReference type="RefSeq" id="XP_018734450.1">
    <property type="nucleotide sequence ID" value="XM_018878924.1"/>
</dbReference>
<protein>
    <recommendedName>
        <fullName evidence="3 13">Telomerase reverse transcriptase</fullName>
        <ecNumber evidence="2 13">2.7.7.49</ecNumber>
    </recommendedName>
    <alternativeName>
        <fullName evidence="13">Telomerase catalytic subunit</fullName>
    </alternativeName>
</protein>
<keyword evidence="17" id="KW-1185">Reference proteome</keyword>
<dbReference type="InterPro" id="IPR043502">
    <property type="entry name" value="DNA/RNA_pol_sf"/>
</dbReference>
<comment type="catalytic activity">
    <reaction evidence="12 13">
        <text>DNA(n) + a 2'-deoxyribonucleoside 5'-triphosphate = DNA(n+1) + diphosphate</text>
        <dbReference type="Rhea" id="RHEA:22508"/>
        <dbReference type="Rhea" id="RHEA-COMP:17339"/>
        <dbReference type="Rhea" id="RHEA-COMP:17340"/>
        <dbReference type="ChEBI" id="CHEBI:33019"/>
        <dbReference type="ChEBI" id="CHEBI:61560"/>
        <dbReference type="ChEBI" id="CHEBI:173112"/>
        <dbReference type="EC" id="2.7.7.49"/>
    </reaction>
</comment>
<accession>A0A167CQ75</accession>
<reference evidence="16 17" key="1">
    <citation type="submission" date="2016-02" db="EMBL/GenBank/DDBJ databases">
        <title>Complete genome sequence and transcriptome regulation of the pentose utilising yeast Sugiyamaella lignohabitans.</title>
        <authorList>
            <person name="Bellasio M."/>
            <person name="Peymann A."/>
            <person name="Valli M."/>
            <person name="Sipitzky M."/>
            <person name="Graf A."/>
            <person name="Sauer M."/>
            <person name="Marx H."/>
            <person name="Mattanovich D."/>
        </authorList>
    </citation>
    <scope>NUCLEOTIDE SEQUENCE [LARGE SCALE GENOMIC DNA]</scope>
    <source>
        <strain evidence="16 17">CBS 10342</strain>
    </source>
</reference>
<dbReference type="GO" id="GO:0046872">
    <property type="term" value="F:metal ion binding"/>
    <property type="evidence" value="ECO:0007669"/>
    <property type="project" value="UniProtKB-KW"/>
</dbReference>
<evidence type="ECO:0000259" key="15">
    <source>
        <dbReference type="PROSITE" id="PS50878"/>
    </source>
</evidence>
<gene>
    <name evidence="16" type="primary">EST2</name>
    <name evidence="16" type="ORF">AWJ20_200</name>
</gene>
<organism evidence="16 17">
    <name type="scientific">Sugiyamaella lignohabitans</name>
    <dbReference type="NCBI Taxonomy" id="796027"/>
    <lineage>
        <taxon>Eukaryota</taxon>
        <taxon>Fungi</taxon>
        <taxon>Dikarya</taxon>
        <taxon>Ascomycota</taxon>
        <taxon>Saccharomycotina</taxon>
        <taxon>Dipodascomycetes</taxon>
        <taxon>Dipodascales</taxon>
        <taxon>Trichomonascaceae</taxon>
        <taxon>Sugiyamaella</taxon>
    </lineage>
</organism>
<keyword evidence="8 13" id="KW-0460">Magnesium</keyword>
<feature type="region of interest" description="Disordered" evidence="14">
    <location>
        <begin position="198"/>
        <end position="222"/>
    </location>
</feature>
<comment type="subcellular location">
    <subcellularLocation>
        <location evidence="13">Nucleus</location>
    </subcellularLocation>
    <subcellularLocation>
        <location evidence="13">Chromosome</location>
        <location evidence="13">Telomere</location>
    </subcellularLocation>
</comment>
<keyword evidence="6 13" id="KW-0548">Nucleotidyltransferase</keyword>
<evidence type="ECO:0000256" key="12">
    <source>
        <dbReference type="ARBA" id="ARBA00048173"/>
    </source>
</evidence>
<evidence type="ECO:0000256" key="4">
    <source>
        <dbReference type="ARBA" id="ARBA00022454"/>
    </source>
</evidence>
<dbReference type="EMBL" id="CP014501">
    <property type="protein sequence ID" value="ANB11973.1"/>
    <property type="molecule type" value="Genomic_DNA"/>
</dbReference>
<feature type="domain" description="Reverse transcriptase" evidence="15">
    <location>
        <begin position="588"/>
        <end position="907"/>
    </location>
</feature>
<dbReference type="GO" id="GO:0007004">
    <property type="term" value="P:telomere maintenance via telomerase"/>
    <property type="evidence" value="ECO:0007669"/>
    <property type="project" value="TreeGrafter"/>
</dbReference>
<evidence type="ECO:0000256" key="1">
    <source>
        <dbReference type="ARBA" id="ARBA00008001"/>
    </source>
</evidence>
<evidence type="ECO:0000256" key="2">
    <source>
        <dbReference type="ARBA" id="ARBA00012493"/>
    </source>
</evidence>
<evidence type="ECO:0000256" key="13">
    <source>
        <dbReference type="RuleBase" id="RU365061"/>
    </source>
</evidence>
<dbReference type="InterPro" id="IPR000477">
    <property type="entry name" value="RT_dom"/>
</dbReference>
<dbReference type="OrthoDB" id="289721at2759"/>
<dbReference type="SUPFAM" id="SSF56672">
    <property type="entry name" value="DNA/RNA polymerases"/>
    <property type="match status" value="1"/>
</dbReference>
<evidence type="ECO:0000256" key="6">
    <source>
        <dbReference type="ARBA" id="ARBA00022695"/>
    </source>
</evidence>
<dbReference type="GO" id="GO:0000781">
    <property type="term" value="C:chromosome, telomeric region"/>
    <property type="evidence" value="ECO:0007669"/>
    <property type="project" value="UniProtKB-SubCell"/>
</dbReference>
<evidence type="ECO:0000256" key="10">
    <source>
        <dbReference type="ARBA" id="ARBA00022918"/>
    </source>
</evidence>